<gene>
    <name evidence="2" type="ORF">ACFFI0_11025</name>
</gene>
<keyword evidence="2" id="KW-0378">Hydrolase</keyword>
<dbReference type="Gene3D" id="1.50.10.10">
    <property type="match status" value="1"/>
</dbReference>
<dbReference type="InterPro" id="IPR012341">
    <property type="entry name" value="6hp_glycosidase-like_sf"/>
</dbReference>
<accession>A0ABV6HIZ1</accession>
<protein>
    <submittedName>
        <fullName evidence="2">Family 78 glycoside hydrolase catalytic domain</fullName>
    </submittedName>
</protein>
<dbReference type="GO" id="GO:0016787">
    <property type="term" value="F:hydrolase activity"/>
    <property type="evidence" value="ECO:0007669"/>
    <property type="project" value="UniProtKB-KW"/>
</dbReference>
<dbReference type="RefSeq" id="WP_130857359.1">
    <property type="nucleotide sequence ID" value="NZ_JBHLWO010000002.1"/>
</dbReference>
<dbReference type="Gene3D" id="2.60.120.260">
    <property type="entry name" value="Galactose-binding domain-like"/>
    <property type="match status" value="1"/>
</dbReference>
<dbReference type="InterPro" id="IPR008928">
    <property type="entry name" value="6-hairpin_glycosidase_sf"/>
</dbReference>
<keyword evidence="3" id="KW-1185">Reference proteome</keyword>
<dbReference type="PANTHER" id="PTHR34987:SF4">
    <property type="entry name" value="ALPHA-L-RHAMNOSIDASE C-TERMINAL DOMAIN-CONTAINING PROTEIN"/>
    <property type="match status" value="1"/>
</dbReference>
<organism evidence="2 3">
    <name type="scientific">Olivibacter oleidegradans</name>
    <dbReference type="NCBI Taxonomy" id="760123"/>
    <lineage>
        <taxon>Bacteria</taxon>
        <taxon>Pseudomonadati</taxon>
        <taxon>Bacteroidota</taxon>
        <taxon>Sphingobacteriia</taxon>
        <taxon>Sphingobacteriales</taxon>
        <taxon>Sphingobacteriaceae</taxon>
        <taxon>Olivibacter</taxon>
    </lineage>
</organism>
<dbReference type="PANTHER" id="PTHR34987">
    <property type="entry name" value="C, PUTATIVE (AFU_ORTHOLOGUE AFUA_3G02880)-RELATED"/>
    <property type="match status" value="1"/>
</dbReference>
<evidence type="ECO:0000259" key="1">
    <source>
        <dbReference type="Pfam" id="PF17389"/>
    </source>
</evidence>
<evidence type="ECO:0000313" key="2">
    <source>
        <dbReference type="EMBL" id="MFC0318846.1"/>
    </source>
</evidence>
<feature type="domain" description="Alpha-L-rhamnosidase six-hairpin glycosidase" evidence="1">
    <location>
        <begin position="312"/>
        <end position="484"/>
    </location>
</feature>
<dbReference type="Proteomes" id="UP001589774">
    <property type="component" value="Unassembled WGS sequence"/>
</dbReference>
<sequence>MNRRSKYLTFIVATVSALLSCGKNFNKNEIFQSEAFALYGDRVVQGSFEAKAISPTELVSNYKSLYYDTLSPRINFKFSINGKDNELPSGIYHSVVVLPEETGEKIVSVKFGKPYKDETSIPPRTYLAPGTKVKIKLDLTEIFAAFEKEGFYTNFNGLKIYEEDFNRVYVAGNIKPLLWDFDNLVNHPELEMKDHDGDHIYEITLTFNHSNRKSNQNTWKLTRDISSFPIYSSPYPLLDALHNMAIEELLEKVQGDSTLQLKKKGSTNNWNHVNYSIILSLAAIAPELAKKNLMQQIHDGQLAQSEGTGGAYPISTDRALWVIAAWEVYKVTGDISWLKNCYRIAKNIVEEDRLLVFDANSGLMHGESSFLNQREQSYPKWMQPTDIYESMAISTNAIHYGALSSLSAMARQMSKNKEGSKYKIWADSLKTNINRHLWIDDKSRYAQYLYGSVNKLPSERSDALGNALAILFNVADVERQKVLVENMPILPFGAACIYPQTTFIPTYQNNAIWPFVQSYVAMAAAKVYNEQSALASLAAIYRAAAMYLTNKANFRADNGNYEPTLANEDGALSSLAGNLGLIYQVFFGFQFEPDGLRLRPYIPKKLRGERKLTGFKYRNASLDITLSGYGNVITSIKLDDDELKEAFLPGNIKGKHKLTIVLGDNQIPQGKIHTTPNYFAIDMPALRYDNGKLKWRIVEDAVNYKVLKNGRVQTLIDQNEININQNEFAEYQIIAVDSAGVESFASAPYTVYSPEAAQIIEIESFGKISKEKKVKGYSGKGFIDLALPANDSLTFIVNVADTGLYAIDFRYANGNGDIGTGEACALASLESVKQSLGGVVFPQRGGGERSDWGFSNKVIARLNKGEQPLKLIVPSNDAANVKRIHKRSAFIDYIRVIKTK</sequence>
<name>A0ABV6HIZ1_9SPHI</name>
<comment type="caution">
    <text evidence="2">The sequence shown here is derived from an EMBL/GenBank/DDBJ whole genome shotgun (WGS) entry which is preliminary data.</text>
</comment>
<dbReference type="PROSITE" id="PS51257">
    <property type="entry name" value="PROKAR_LIPOPROTEIN"/>
    <property type="match status" value="1"/>
</dbReference>
<dbReference type="Gene3D" id="2.60.420.10">
    <property type="entry name" value="Maltose phosphorylase, domain 3"/>
    <property type="match status" value="1"/>
</dbReference>
<dbReference type="Pfam" id="PF17389">
    <property type="entry name" value="Bac_rhamnosid6H"/>
    <property type="match status" value="1"/>
</dbReference>
<dbReference type="EMBL" id="JBHLWO010000002">
    <property type="protein sequence ID" value="MFC0318846.1"/>
    <property type="molecule type" value="Genomic_DNA"/>
</dbReference>
<dbReference type="SUPFAM" id="SSF48208">
    <property type="entry name" value="Six-hairpin glycosidases"/>
    <property type="match status" value="1"/>
</dbReference>
<proteinExistence type="predicted"/>
<dbReference type="InterPro" id="IPR035396">
    <property type="entry name" value="Bac_rhamnosid6H"/>
</dbReference>
<evidence type="ECO:0000313" key="3">
    <source>
        <dbReference type="Proteomes" id="UP001589774"/>
    </source>
</evidence>
<reference evidence="2 3" key="1">
    <citation type="submission" date="2024-09" db="EMBL/GenBank/DDBJ databases">
        <authorList>
            <person name="Sun Q."/>
            <person name="Mori K."/>
        </authorList>
    </citation>
    <scope>NUCLEOTIDE SEQUENCE [LARGE SCALE GENOMIC DNA]</scope>
    <source>
        <strain evidence="2 3">CCM 7765</strain>
    </source>
</reference>